<dbReference type="Pfam" id="PF08751">
    <property type="entry name" value="TrwC"/>
    <property type="match status" value="1"/>
</dbReference>
<sequence length="1600" mass="178624">MMSLRVVHSGTGYEYLLRSVATNDGPTDEPSLSKYYAAKGTPPGRWIGRGLAGFNNEDIHVGAEISEENMAALYGEGLHPDADNLMRDGAKVKDIQLGRPFANYTNDIPVLVALRDAERKHRQREKTLLTREQRSDMAQEIGTDFFIEEFGREPESGREVVNWVNGLKDEVRQSVAGFDLTFSPAKSISVLWALADEDTSRRIEELHHRAVAEALEWTEDNALFTRSGKAGAEQVKTKGLIASEFKHYDTRAGDPDLHSHVLVSNKVQAEDGRWLSIDGYTLMKFNQTISHRFDSILTTLLTNEMGVQFVPRERDSGKEPTWEVAGISEELLDAFSKRRAHALPVYERLVEEHIAQRQASPSVQEMNQLWQKAILETRDAKREPETLYELREAWRKEVLSLSDGENHLAAVANAHGENTENTRPLFDVDAHSDAVMRDALETLQRRRSYFRKSHISTAVAQKLQAYRFESVTERNIIHDSMTELIVEEQAIALNDFEMLDLPERLKDQRGLSRDNFADSQIFTTQEILDTEAKALAALDEPVAEFADSVAIDSTVDAHEKHAGFRLNSGQEAMARYLLNCGTLAATGVGPAGTGKTASLRLVADVWAQKGNKVIGLAPSAQAADVLSQDLGTQALTVDKLTFTWRGNHPNKDGYSVKDLPVEINPGDMILVDEAGMVSTPNIGSLIEIAEDAGAVVRFVGDHKQLGAVENGGLFGAMVKENERADNQLSEVIRFGGDSEQSAASLRLREGDTSTFDFYNQRGWVHGGGRSSMLESAVSDYLSDVANGHNSLLIAATNKDVVALNTMIRSHRIACGEVNDEETIAIARGESAGLGDTILTRQNRVFSDQNTGATTRVTNGELLTLADIRDDGSIIATDDKGHIKHLPADYVRENVQLGYAATVYRAQGTTVDVTRAVIDQSVDRAGMYVALTRGKLANHIYTVNEHILDPDAEDGHYHYIGNANAPGAQDVFNYVVSKDTNPRAAHDIVREVIDEQTSPERITRLWNLGRDDAITDFIDAYLPDWIDTLPARQIKQLEESDEGTKPIRHAWTKMIDAGIDPRAAMQHATVDTDNAEDIARLIRYRLDNEFERLDTGQRNQLPPITSRTDMELDEWLRRHNPHAVQHAKKAGLNSDLRALDQDVVEQMRSHALAKIESISMEEIILRQRLRRAEGAHLNKVKAQFNAVFIQTQRIQAFEDAKADKRQSENDCKTYQFDLEHGELFIIDLERPENERHYDHGDKNADDYREMMRQAETNLRDAQARLDACDQRIEEARHGLPPVAKWQEIQALAADTELGEHRRGEARAADAEEVAMLSQRLDEKRGEKLGWHARFSAATRLGDVNLPDNAEDHAGYIADELNAIAAEQRHEAQRLGLDFDETSIEQVFTEVISEAYTPQQAPAGLVNEAPAPAAETFNDAPTVPQPEQSEENTTAFTQPERNDTADLDTYEDAADTVDTNATENQEQAEFDDPEVYSEQAAVYRQLVDMVENTPGETGQSNNYLDYYREQEQQYLALADKAQQWHDENQHDAADASTALDDVEDDDYELHPGAQASLDFLAGLERGESDDSYEDASDDNEDYDNTDYAPDLEEQQHDTGPEL</sequence>
<dbReference type="SUPFAM" id="SSF52540">
    <property type="entry name" value="P-loop containing nucleoside triphosphate hydrolases"/>
    <property type="match status" value="2"/>
</dbReference>
<evidence type="ECO:0000256" key="1">
    <source>
        <dbReference type="SAM" id="Coils"/>
    </source>
</evidence>
<evidence type="ECO:0000313" key="5">
    <source>
        <dbReference type="Proteomes" id="UP001146430"/>
    </source>
</evidence>
<dbReference type="EMBL" id="JAKMUU010000009">
    <property type="protein sequence ID" value="MCZ9307961.1"/>
    <property type="molecule type" value="Genomic_DNA"/>
</dbReference>
<dbReference type="SUPFAM" id="SSF55464">
    <property type="entry name" value="Origin of replication-binding domain, RBD-like"/>
    <property type="match status" value="1"/>
</dbReference>
<dbReference type="Gene3D" id="3.40.50.300">
    <property type="entry name" value="P-loop containing nucleotide triphosphate hydrolases"/>
    <property type="match status" value="2"/>
</dbReference>
<protein>
    <submittedName>
        <fullName evidence="4">Relaxase domain-containing protein</fullName>
    </submittedName>
</protein>
<evidence type="ECO:0000256" key="2">
    <source>
        <dbReference type="SAM" id="MobiDB-lite"/>
    </source>
</evidence>
<reference evidence="4" key="1">
    <citation type="submission" date="2022-02" db="EMBL/GenBank/DDBJ databases">
        <title>Corynebacterium sp. from urogenital microbiome.</title>
        <authorList>
            <person name="Cappelli E.A."/>
            <person name="Ribeiro T.G."/>
            <person name="Peixe L."/>
        </authorList>
    </citation>
    <scope>NUCLEOTIDE SEQUENCE</scope>
    <source>
        <strain evidence="4">C8Ua_181</strain>
    </source>
</reference>
<feature type="domain" description="TrwC relaxase" evidence="3">
    <location>
        <begin position="10"/>
        <end position="398"/>
    </location>
</feature>
<organism evidence="4 5">
    <name type="scientific">Corynebacterium curieae</name>
    <dbReference type="NCBI Taxonomy" id="2913500"/>
    <lineage>
        <taxon>Bacteria</taxon>
        <taxon>Bacillati</taxon>
        <taxon>Actinomycetota</taxon>
        <taxon>Actinomycetes</taxon>
        <taxon>Mycobacteriales</taxon>
        <taxon>Corynebacteriaceae</taxon>
        <taxon>Corynebacterium</taxon>
    </lineage>
</organism>
<accession>A0A9X3MBR2</accession>
<feature type="region of interest" description="Disordered" evidence="2">
    <location>
        <begin position="1413"/>
        <end position="1443"/>
    </location>
</feature>
<feature type="compositionally biased region" description="Basic and acidic residues" evidence="2">
    <location>
        <begin position="1591"/>
        <end position="1600"/>
    </location>
</feature>
<proteinExistence type="predicted"/>
<keyword evidence="1" id="KW-0175">Coiled coil</keyword>
<gene>
    <name evidence="4" type="ORF">L8V01_10820</name>
</gene>
<dbReference type="RefSeq" id="WP_269947059.1">
    <property type="nucleotide sequence ID" value="NZ_JAKMUU010000009.1"/>
</dbReference>
<feature type="compositionally biased region" description="Polar residues" evidence="2">
    <location>
        <begin position="1423"/>
        <end position="1437"/>
    </location>
</feature>
<name>A0A9X3MBR2_9CORY</name>
<evidence type="ECO:0000259" key="3">
    <source>
        <dbReference type="Pfam" id="PF08751"/>
    </source>
</evidence>
<dbReference type="Proteomes" id="UP001146430">
    <property type="component" value="Unassembled WGS sequence"/>
</dbReference>
<feature type="compositionally biased region" description="Acidic residues" evidence="2">
    <location>
        <begin position="1565"/>
        <end position="1590"/>
    </location>
</feature>
<comment type="caution">
    <text evidence="4">The sequence shown here is derived from an EMBL/GenBank/DDBJ whole genome shotgun (WGS) entry which is preliminary data.</text>
</comment>
<dbReference type="InterPro" id="IPR027417">
    <property type="entry name" value="P-loop_NTPase"/>
</dbReference>
<evidence type="ECO:0000313" key="4">
    <source>
        <dbReference type="EMBL" id="MCZ9307961.1"/>
    </source>
</evidence>
<dbReference type="CDD" id="cd18809">
    <property type="entry name" value="SF1_C_RecD"/>
    <property type="match status" value="1"/>
</dbReference>
<dbReference type="Pfam" id="PF13604">
    <property type="entry name" value="AAA_30"/>
    <property type="match status" value="1"/>
</dbReference>
<dbReference type="NCBIfam" id="NF041492">
    <property type="entry name" value="MobF"/>
    <property type="match status" value="1"/>
</dbReference>
<dbReference type="Gene3D" id="2.30.30.940">
    <property type="match status" value="1"/>
</dbReference>
<dbReference type="InterPro" id="IPR014862">
    <property type="entry name" value="TrwC"/>
</dbReference>
<feature type="region of interest" description="Disordered" evidence="2">
    <location>
        <begin position="1558"/>
        <end position="1600"/>
    </location>
</feature>
<feature type="coiled-coil region" evidence="1">
    <location>
        <begin position="1243"/>
        <end position="1277"/>
    </location>
</feature>